<protein>
    <submittedName>
        <fullName evidence="2">IS66 family insertion sequence element accessory protein TnpB</fullName>
    </submittedName>
</protein>
<proteinExistence type="predicted"/>
<name>A0ABT8AYM1_9HYPH</name>
<reference evidence="3" key="1">
    <citation type="journal article" date="2019" name="Int. J. Syst. Evol. Microbiol.">
        <title>The Global Catalogue of Microorganisms (GCM) 10K type strain sequencing project: providing services to taxonomists for standard genome sequencing and annotation.</title>
        <authorList>
            <consortium name="The Broad Institute Genomics Platform"/>
            <consortium name="The Broad Institute Genome Sequencing Center for Infectious Disease"/>
            <person name="Wu L."/>
            <person name="Ma J."/>
        </authorList>
    </citation>
    <scope>NUCLEOTIDE SEQUENCE [LARGE SCALE GENOMIC DNA]</scope>
    <source>
        <strain evidence="3">CECT 7806</strain>
    </source>
</reference>
<sequence length="80" mass="9093">MIPLPANVRVWLATGHTDMRKGFSSLGLIVQETLKRDPHGGHLFVLPQRRRGSTTSSDGGDRRSRSLHRRLRRVRHANCL</sequence>
<dbReference type="Pfam" id="PF05717">
    <property type="entry name" value="TnpB_IS66"/>
    <property type="match status" value="1"/>
</dbReference>
<feature type="region of interest" description="Disordered" evidence="1">
    <location>
        <begin position="39"/>
        <end position="80"/>
    </location>
</feature>
<dbReference type="PANTHER" id="PTHR36455">
    <property type="match status" value="1"/>
</dbReference>
<evidence type="ECO:0000313" key="2">
    <source>
        <dbReference type="EMBL" id="MDN3574556.1"/>
    </source>
</evidence>
<dbReference type="InterPro" id="IPR008878">
    <property type="entry name" value="Transposase_IS66_Orf2"/>
</dbReference>
<organism evidence="2 3">
    <name type="scientific">Methylobacterium longum</name>
    <dbReference type="NCBI Taxonomy" id="767694"/>
    <lineage>
        <taxon>Bacteria</taxon>
        <taxon>Pseudomonadati</taxon>
        <taxon>Pseudomonadota</taxon>
        <taxon>Alphaproteobacteria</taxon>
        <taxon>Hyphomicrobiales</taxon>
        <taxon>Methylobacteriaceae</taxon>
        <taxon>Methylobacterium</taxon>
    </lineage>
</organism>
<feature type="compositionally biased region" description="Basic residues" evidence="1">
    <location>
        <begin position="65"/>
        <end position="80"/>
    </location>
</feature>
<dbReference type="Proteomes" id="UP001244297">
    <property type="component" value="Unassembled WGS sequence"/>
</dbReference>
<accession>A0ABT8AYM1</accession>
<comment type="caution">
    <text evidence="2">The sequence shown here is derived from an EMBL/GenBank/DDBJ whole genome shotgun (WGS) entry which is preliminary data.</text>
</comment>
<keyword evidence="3" id="KW-1185">Reference proteome</keyword>
<gene>
    <name evidence="2" type="primary">tnpB</name>
    <name evidence="2" type="ORF">QWZ18_28610</name>
</gene>
<dbReference type="RefSeq" id="WP_238284845.1">
    <property type="nucleotide sequence ID" value="NZ_BPQS01000001.1"/>
</dbReference>
<evidence type="ECO:0000313" key="3">
    <source>
        <dbReference type="Proteomes" id="UP001244297"/>
    </source>
</evidence>
<dbReference type="EMBL" id="JAUFPT010000102">
    <property type="protein sequence ID" value="MDN3574556.1"/>
    <property type="molecule type" value="Genomic_DNA"/>
</dbReference>
<dbReference type="PANTHER" id="PTHR36455:SF1">
    <property type="entry name" value="BLR8292 PROTEIN"/>
    <property type="match status" value="1"/>
</dbReference>
<evidence type="ECO:0000256" key="1">
    <source>
        <dbReference type="SAM" id="MobiDB-lite"/>
    </source>
</evidence>